<dbReference type="PRINTS" id="PR00320">
    <property type="entry name" value="GPROTEINBRPT"/>
</dbReference>
<evidence type="ECO:0000256" key="1">
    <source>
        <dbReference type="ARBA" id="ARBA00022574"/>
    </source>
</evidence>
<feature type="repeat" description="WD" evidence="3">
    <location>
        <begin position="1213"/>
        <end position="1254"/>
    </location>
</feature>
<feature type="domain" description="Arm-like repeat" evidence="5">
    <location>
        <begin position="68"/>
        <end position="415"/>
    </location>
</feature>
<dbReference type="PROSITE" id="PS50294">
    <property type="entry name" value="WD_REPEATS_REGION"/>
    <property type="match status" value="6"/>
</dbReference>
<dbReference type="GO" id="GO:1990234">
    <property type="term" value="C:transferase complex"/>
    <property type="evidence" value="ECO:0007669"/>
    <property type="project" value="UniProtKB-ARBA"/>
</dbReference>
<dbReference type="PROSITE" id="PS00678">
    <property type="entry name" value="WD_REPEATS_1"/>
    <property type="match status" value="3"/>
</dbReference>
<dbReference type="InterPro" id="IPR019775">
    <property type="entry name" value="WD40_repeat_CS"/>
</dbReference>
<dbReference type="SUPFAM" id="SSF52540">
    <property type="entry name" value="P-loop containing nucleoside triphosphate hydrolases"/>
    <property type="match status" value="1"/>
</dbReference>
<dbReference type="EMBL" id="JAHRHY010000019">
    <property type="protein sequence ID" value="KAG9062359.1"/>
    <property type="molecule type" value="Genomic_DNA"/>
</dbReference>
<feature type="repeat" description="WD" evidence="3">
    <location>
        <begin position="1045"/>
        <end position="1086"/>
    </location>
</feature>
<dbReference type="PROSITE" id="PS50082">
    <property type="entry name" value="WD_REPEATS_2"/>
    <property type="match status" value="9"/>
</dbReference>
<dbReference type="InterPro" id="IPR001680">
    <property type="entry name" value="WD40_rpt"/>
</dbReference>
<feature type="domain" description="NACHT" evidence="4">
    <location>
        <begin position="525"/>
        <end position="683"/>
    </location>
</feature>
<organism evidence="6 7">
    <name type="scientific">Linnemannia hyalina</name>
    <dbReference type="NCBI Taxonomy" id="64524"/>
    <lineage>
        <taxon>Eukaryota</taxon>
        <taxon>Fungi</taxon>
        <taxon>Fungi incertae sedis</taxon>
        <taxon>Mucoromycota</taxon>
        <taxon>Mortierellomycotina</taxon>
        <taxon>Mortierellomycetes</taxon>
        <taxon>Mortierellales</taxon>
        <taxon>Mortierellaceae</taxon>
        <taxon>Linnemannia</taxon>
    </lineage>
</organism>
<protein>
    <recommendedName>
        <fullName evidence="8">WD40 repeat-like protein</fullName>
    </recommendedName>
</protein>
<keyword evidence="7" id="KW-1185">Reference proteome</keyword>
<dbReference type="PROSITE" id="PS00675">
    <property type="entry name" value="SIGMA54_INTERACT_1"/>
    <property type="match status" value="1"/>
</dbReference>
<dbReference type="InterPro" id="IPR015943">
    <property type="entry name" value="WD40/YVTN_repeat-like_dom_sf"/>
</dbReference>
<sequence>MTVHIINVFLENVSKPTLKTDLPRPQQRIERTEQLIYCNTLLLQDSLPLSSFEQDPTLDKAEVAWLVEIKNDPIEQDRLQWLANRMVEKFIQEGIKDSTKIAEIVALGPIFQQEPYRKLLSSLIKELDDSLLLNVDLLQGLVQLVQSSSPGYLVSDDLIKILGLLRIRLQGTHQQSTEHPYYLTLAISRVLDFMADHKIQGLDRILEQEPLSGVLSGLKGSTNPYLMYQACYAFQALQYVPNNETVLQAVLRHSRGVVEGVVKVTALGKLDLGPVLEGLGNLQEALGGIADVAGTVYEGASSLVESGQGVMASLKERYGTGQKRPWYAAIRAAYAFAQAGQLKDLNRLVCEAPCHRDPLFQWGVCQLLGEIAVDPLWSVASRQRAIELLGRLYKEDTDWGCDGSVKAWMLAIVDKLVSIDDRDVAASALILKQELASENTPMMQHPYPLRSRLLTPATSSILVTVQDVPYLEYELYKLRLQRLQEYDERAIYVLPQAKPSLLAKDDEMFPLLEKVLEFLGSDRQVMLILGDSGSGKSSFNRYLEHALWTEYKRGGPIPLFINLAAIDDPQHDLVSKQLQFHNFDEDQILELKLHRHLVLICDGYDESQQLVNLHRTNSFNQPDQWNTKMVISCRSQYLGPSYQDRFKPQSTDRYKPAPHGVFQEAVIAPFSKEQIEDYVEQYVPMEPRSWSTQEYIDKLTTIPNLMDLVRNPFLLLLALEALPDVIKGKQDLSTIKIVRVQLYDTFVNHWINVNMRRLQSNTLSKDDHNMLEMLEEAGFVAMGADYSMRLALSMFEKQNRKAVVQYVHLKDKSTWKAEFFGPDPEVRLLREASPLTRSGSFYQFLHRSMLEYFFSCTIVGPWKIEDDVDEFSYLQLLDPECPLFTRSLIAEQSVIQFLSERVQENSVFRLNLEDIITNSCRIATLATAAANAITILVRAGIAFHRHDFQGVRIPGADLSGGQFDSALFQEADLTGVDLGKAWLRKADFSNAQMEGVRFGELPYLQEEHRAWNCCYSLDGALLAVGLSSGGIALHDTETWREICVLEGHDDVAACLTFSPDGRRLASGSEDKAVRVWDCSSGDLLLTMEAHTDDVTAVAFSPCGEKIASASMDKTVQLWNSVTGEALFALLGHTNLVTCVKFTPDGRQLVTGGWDESIRIWDADTGSSEDVWELSHGPVRCLDISPGGRRIVSGHRDGGLRLWNTASGSAGPILRGHTSDVSNVMFSTNGQRIASASYDSTARLWDTSAGTLTSVFSNMTAIFHASLSSDGQHIASVDSSSEVRLWDVSSSGSRIEQHGHSLYVVAVAYLPTGQTILSGSADRTIRQWDARTGAAGSSEVVSAKVAHTIAFSPDFHQTAAGHIDGTMQLCDLRIGEIGPILEGHTDSVLGLTFSPCGQWVASASSDNTVRLWNLKNTEQGHVLANMDLKDFGRSSVTFSPTGLQVTAAGMDGTVNVYDVQTRRLLRTTALEGRVRAVAYSPNGQELAIGVEGFLFFWDLQSKEPDFGLEVSSSGVCSIVYSPCERWIACGNLDSTIQLCRRQSSDIDAWCHVATVEGSLDTVSDIAWNPVVPLEFATCGDDRAVRVWRILEGNDGDDVVSVDLVWGSNVGVLAAVGMRLDGVVGLGPINRRLLMQRGAVDGSLTFEGDESDTDPDDN</sequence>
<evidence type="ECO:0000259" key="4">
    <source>
        <dbReference type="Pfam" id="PF05729"/>
    </source>
</evidence>
<feature type="repeat" description="WD" evidence="3">
    <location>
        <begin position="1380"/>
        <end position="1421"/>
    </location>
</feature>
<feature type="repeat" description="WD" evidence="3">
    <location>
        <begin position="1296"/>
        <end position="1337"/>
    </location>
</feature>
<dbReference type="Pfam" id="PF00805">
    <property type="entry name" value="Pentapeptide"/>
    <property type="match status" value="1"/>
</dbReference>
<dbReference type="Gene3D" id="2.130.10.10">
    <property type="entry name" value="YVTN repeat-like/Quinoprotein amine dehydrogenase"/>
    <property type="match status" value="4"/>
</dbReference>
<feature type="repeat" description="WD" evidence="3">
    <location>
        <begin position="1129"/>
        <end position="1170"/>
    </location>
</feature>
<dbReference type="PANTHER" id="PTHR22847">
    <property type="entry name" value="WD40 REPEAT PROTEIN"/>
    <property type="match status" value="1"/>
</dbReference>
<comment type="caution">
    <text evidence="6">The sequence shown here is derived from an EMBL/GenBank/DDBJ whole genome shotgun (WGS) entry which is preliminary data.</text>
</comment>
<accession>A0A9P7XKP4</accession>
<dbReference type="Proteomes" id="UP000707451">
    <property type="component" value="Unassembled WGS sequence"/>
</dbReference>
<dbReference type="SUPFAM" id="SSF50978">
    <property type="entry name" value="WD40 repeat-like"/>
    <property type="match status" value="2"/>
</dbReference>
<dbReference type="PANTHER" id="PTHR22847:SF637">
    <property type="entry name" value="WD REPEAT DOMAIN 5B"/>
    <property type="match status" value="1"/>
</dbReference>
<dbReference type="InterPro" id="IPR025662">
    <property type="entry name" value="Sigma_54_int_dom_ATP-bd_1"/>
</dbReference>
<dbReference type="CDD" id="cd00200">
    <property type="entry name" value="WD40"/>
    <property type="match status" value="2"/>
</dbReference>
<evidence type="ECO:0000313" key="7">
    <source>
        <dbReference type="Proteomes" id="UP000707451"/>
    </source>
</evidence>
<evidence type="ECO:0000313" key="6">
    <source>
        <dbReference type="EMBL" id="KAG9062359.1"/>
    </source>
</evidence>
<evidence type="ECO:0000256" key="3">
    <source>
        <dbReference type="PROSITE-ProRule" id="PRU00221"/>
    </source>
</evidence>
<proteinExistence type="predicted"/>
<dbReference type="Gene3D" id="3.40.50.300">
    <property type="entry name" value="P-loop containing nucleotide triphosphate hydrolases"/>
    <property type="match status" value="1"/>
</dbReference>
<feature type="repeat" description="WD" evidence="3">
    <location>
        <begin position="1087"/>
        <end position="1128"/>
    </location>
</feature>
<evidence type="ECO:0008006" key="8">
    <source>
        <dbReference type="Google" id="ProtNLM"/>
    </source>
</evidence>
<dbReference type="InterPro" id="IPR056251">
    <property type="entry name" value="Arm_rpt_dom"/>
</dbReference>
<dbReference type="SUPFAM" id="SSF141571">
    <property type="entry name" value="Pentapeptide repeat-like"/>
    <property type="match status" value="1"/>
</dbReference>
<gene>
    <name evidence="6" type="ORF">KI688_005274</name>
</gene>
<dbReference type="Pfam" id="PF05729">
    <property type="entry name" value="NACHT"/>
    <property type="match status" value="1"/>
</dbReference>
<dbReference type="SUPFAM" id="SSF101908">
    <property type="entry name" value="Putative isomerase YbhE"/>
    <property type="match status" value="1"/>
</dbReference>
<dbReference type="InterPro" id="IPR007111">
    <property type="entry name" value="NACHT_NTPase"/>
</dbReference>
<dbReference type="InterPro" id="IPR036322">
    <property type="entry name" value="WD40_repeat_dom_sf"/>
</dbReference>
<dbReference type="OrthoDB" id="538223at2759"/>
<reference evidence="6" key="1">
    <citation type="submission" date="2021-06" db="EMBL/GenBank/DDBJ databases">
        <title>Genome Sequence of Mortierella hyaline Strain SCG-10, a Cold-Adapted, Nitrate-Reducing Fungus Isolated from Soil in Minnesota, USA.</title>
        <authorList>
            <person name="Aldossari N."/>
        </authorList>
    </citation>
    <scope>NUCLEOTIDE SEQUENCE</scope>
    <source>
        <strain evidence="6">SCG-10</strain>
    </source>
</reference>
<dbReference type="InterPro" id="IPR020472">
    <property type="entry name" value="WD40_PAC1"/>
</dbReference>
<dbReference type="InterPro" id="IPR001646">
    <property type="entry name" value="5peptide_repeat"/>
</dbReference>
<dbReference type="SMART" id="SM00320">
    <property type="entry name" value="WD40"/>
    <property type="match status" value="14"/>
</dbReference>
<dbReference type="Gene3D" id="2.160.20.80">
    <property type="entry name" value="E3 ubiquitin-protein ligase SopA"/>
    <property type="match status" value="1"/>
</dbReference>
<keyword evidence="1 3" id="KW-0853">WD repeat</keyword>
<dbReference type="Pfam" id="PF23948">
    <property type="entry name" value="ARM_5"/>
    <property type="match status" value="1"/>
</dbReference>
<name>A0A9P7XKP4_9FUNG</name>
<feature type="repeat" description="WD" evidence="3">
    <location>
        <begin position="1554"/>
        <end position="1588"/>
    </location>
</feature>
<keyword evidence="2" id="KW-0677">Repeat</keyword>
<dbReference type="Pfam" id="PF00400">
    <property type="entry name" value="WD40"/>
    <property type="match status" value="10"/>
</dbReference>
<evidence type="ECO:0000259" key="5">
    <source>
        <dbReference type="Pfam" id="PF23948"/>
    </source>
</evidence>
<feature type="repeat" description="WD" evidence="3">
    <location>
        <begin position="1178"/>
        <end position="1208"/>
    </location>
</feature>
<feature type="repeat" description="WD" evidence="3">
    <location>
        <begin position="1434"/>
        <end position="1466"/>
    </location>
</feature>
<evidence type="ECO:0000256" key="2">
    <source>
        <dbReference type="ARBA" id="ARBA00022737"/>
    </source>
</evidence>
<dbReference type="InterPro" id="IPR027417">
    <property type="entry name" value="P-loop_NTPase"/>
</dbReference>